<keyword evidence="1" id="KW-0812">Transmembrane</keyword>
<organism evidence="2 3">
    <name type="scientific">Melipona bicolor</name>
    <dbReference type="NCBI Taxonomy" id="60889"/>
    <lineage>
        <taxon>Eukaryota</taxon>
        <taxon>Metazoa</taxon>
        <taxon>Ecdysozoa</taxon>
        <taxon>Arthropoda</taxon>
        <taxon>Hexapoda</taxon>
        <taxon>Insecta</taxon>
        <taxon>Pterygota</taxon>
        <taxon>Neoptera</taxon>
        <taxon>Endopterygota</taxon>
        <taxon>Hymenoptera</taxon>
        <taxon>Apocrita</taxon>
        <taxon>Aculeata</taxon>
        <taxon>Apoidea</taxon>
        <taxon>Anthophila</taxon>
        <taxon>Apidae</taxon>
        <taxon>Melipona</taxon>
    </lineage>
</organism>
<proteinExistence type="predicted"/>
<keyword evidence="3" id="KW-1185">Reference proteome</keyword>
<keyword evidence="1" id="KW-1133">Transmembrane helix</keyword>
<feature type="transmembrane region" description="Helical" evidence="1">
    <location>
        <begin position="70"/>
        <end position="94"/>
    </location>
</feature>
<name>A0AA40FJI4_9HYME</name>
<evidence type="ECO:0000313" key="3">
    <source>
        <dbReference type="Proteomes" id="UP001177670"/>
    </source>
</evidence>
<dbReference type="Proteomes" id="UP001177670">
    <property type="component" value="Unassembled WGS sequence"/>
</dbReference>
<comment type="caution">
    <text evidence="2">The sequence shown here is derived from an EMBL/GenBank/DDBJ whole genome shotgun (WGS) entry which is preliminary data.</text>
</comment>
<keyword evidence="1" id="KW-0472">Membrane</keyword>
<dbReference type="AlphaFoldDB" id="A0AA40FJI4"/>
<gene>
    <name evidence="2" type="ORF">K0M31_012637</name>
</gene>
<sequence>MNEMGNGLKKEGTKVKERFISLFLFFSPNNQKYSQAVNFILILKQIKSRKVKRSENESEKKKHRGSGFSLFLSIRILLAREAFLACGYLCTFFMKKKKNIYIYI</sequence>
<protein>
    <submittedName>
        <fullName evidence="2">Uncharacterized protein</fullName>
    </submittedName>
</protein>
<accession>A0AA40FJI4</accession>
<dbReference type="EMBL" id="JAHYIQ010000032">
    <property type="protein sequence ID" value="KAK1120277.1"/>
    <property type="molecule type" value="Genomic_DNA"/>
</dbReference>
<evidence type="ECO:0000313" key="2">
    <source>
        <dbReference type="EMBL" id="KAK1120277.1"/>
    </source>
</evidence>
<evidence type="ECO:0000256" key="1">
    <source>
        <dbReference type="SAM" id="Phobius"/>
    </source>
</evidence>
<reference evidence="2" key="1">
    <citation type="submission" date="2021-10" db="EMBL/GenBank/DDBJ databases">
        <title>Melipona bicolor Genome sequencing and assembly.</title>
        <authorList>
            <person name="Araujo N.S."/>
            <person name="Arias M.C."/>
        </authorList>
    </citation>
    <scope>NUCLEOTIDE SEQUENCE</scope>
    <source>
        <strain evidence="2">USP_2M_L1-L4_2017</strain>
        <tissue evidence="2">Whole body</tissue>
    </source>
</reference>